<keyword evidence="8" id="KW-1185">Reference proteome</keyword>
<evidence type="ECO:0000256" key="1">
    <source>
        <dbReference type="ARBA" id="ARBA00004606"/>
    </source>
</evidence>
<evidence type="ECO:0000259" key="6">
    <source>
        <dbReference type="PROSITE" id="PS50041"/>
    </source>
</evidence>
<evidence type="ECO:0000313" key="8">
    <source>
        <dbReference type="Proteomes" id="UP000007267"/>
    </source>
</evidence>
<evidence type="ECO:0000313" key="7">
    <source>
        <dbReference type="Ensembl" id="ENSPSIP00000007117.1"/>
    </source>
</evidence>
<sequence length="121" mass="13663">CPRGWPLRGDKCYWLSKQANNWTRSRDDCWGKSSRLLVLQSQEELDSIRLVIQGTHSVWTGVKATFPGGKWTWVDGSPLDPARFPVSGPVDGNSCGRLKGSQLYSEMCDVEFRWICQKDAA</sequence>
<dbReference type="CDD" id="cd03593">
    <property type="entry name" value="CLECT_NK_receptors_like"/>
    <property type="match status" value="1"/>
</dbReference>
<dbReference type="Ensembl" id="ENSPSIT00000007158.1">
    <property type="protein sequence ID" value="ENSPSIP00000007117.1"/>
    <property type="gene ID" value="ENSPSIG00000006557.1"/>
</dbReference>
<evidence type="ECO:0000256" key="4">
    <source>
        <dbReference type="ARBA" id="ARBA00022989"/>
    </source>
</evidence>
<reference evidence="8" key="2">
    <citation type="journal article" date="2013" name="Nat. Genet.">
        <title>The draft genomes of soft-shell turtle and green sea turtle yield insights into the development and evolution of the turtle-specific body plan.</title>
        <authorList>
            <person name="Wang Z."/>
            <person name="Pascual-Anaya J."/>
            <person name="Zadissa A."/>
            <person name="Li W."/>
            <person name="Niimura Y."/>
            <person name="Huang Z."/>
            <person name="Li C."/>
            <person name="White S."/>
            <person name="Xiong Z."/>
            <person name="Fang D."/>
            <person name="Wang B."/>
            <person name="Ming Y."/>
            <person name="Chen Y."/>
            <person name="Zheng Y."/>
            <person name="Kuraku S."/>
            <person name="Pignatelli M."/>
            <person name="Herrero J."/>
            <person name="Beal K."/>
            <person name="Nozawa M."/>
            <person name="Li Q."/>
            <person name="Wang J."/>
            <person name="Zhang H."/>
            <person name="Yu L."/>
            <person name="Shigenobu S."/>
            <person name="Wang J."/>
            <person name="Liu J."/>
            <person name="Flicek P."/>
            <person name="Searle S."/>
            <person name="Wang J."/>
            <person name="Kuratani S."/>
            <person name="Yin Y."/>
            <person name="Aken B."/>
            <person name="Zhang G."/>
            <person name="Irie N."/>
        </authorList>
    </citation>
    <scope>NUCLEOTIDE SEQUENCE [LARGE SCALE GENOMIC DNA]</scope>
    <source>
        <strain evidence="8">Daiwa-1</strain>
    </source>
</reference>
<protein>
    <recommendedName>
        <fullName evidence="6">C-type lectin domain-containing protein</fullName>
    </recommendedName>
</protein>
<reference evidence="7" key="4">
    <citation type="submission" date="2025-09" db="UniProtKB">
        <authorList>
            <consortium name="Ensembl"/>
        </authorList>
    </citation>
    <scope>IDENTIFICATION</scope>
</reference>
<reference evidence="8" key="1">
    <citation type="submission" date="2011-10" db="EMBL/GenBank/DDBJ databases">
        <authorList>
            <consortium name="Soft-shell Turtle Genome Consortium"/>
        </authorList>
    </citation>
    <scope>NUCLEOTIDE SEQUENCE [LARGE SCALE GENOMIC DNA]</scope>
    <source>
        <strain evidence="8">Daiwa-1</strain>
    </source>
</reference>
<dbReference type="GO" id="GO:0005886">
    <property type="term" value="C:plasma membrane"/>
    <property type="evidence" value="ECO:0007669"/>
    <property type="project" value="TreeGrafter"/>
</dbReference>
<dbReference type="PANTHER" id="PTHR46784:SF1">
    <property type="entry name" value="KILLER CELL LECTIN-LIKE RECEPTOR SUBFAMILY B MEMBER 1"/>
    <property type="match status" value="1"/>
</dbReference>
<feature type="domain" description="C-type lectin" evidence="6">
    <location>
        <begin position="8"/>
        <end position="117"/>
    </location>
</feature>
<dbReference type="SUPFAM" id="SSF56436">
    <property type="entry name" value="C-type lectin-like"/>
    <property type="match status" value="1"/>
</dbReference>
<dbReference type="OMA" id="VEFRWIC"/>
<keyword evidence="4" id="KW-0472">Membrane</keyword>
<dbReference type="AlphaFoldDB" id="K7FGF7"/>
<dbReference type="InterPro" id="IPR051527">
    <property type="entry name" value="KLR_subfamily_B"/>
</dbReference>
<dbReference type="Gene3D" id="3.10.100.10">
    <property type="entry name" value="Mannose-Binding Protein A, subunit A"/>
    <property type="match status" value="1"/>
</dbReference>
<dbReference type="GO" id="GO:0030246">
    <property type="term" value="F:carbohydrate binding"/>
    <property type="evidence" value="ECO:0007669"/>
    <property type="project" value="UniProtKB-KW"/>
</dbReference>
<dbReference type="SMART" id="SM00034">
    <property type="entry name" value="CLECT"/>
    <property type="match status" value="1"/>
</dbReference>
<dbReference type="InterPro" id="IPR016186">
    <property type="entry name" value="C-type_lectin-like/link_sf"/>
</dbReference>
<dbReference type="Proteomes" id="UP000007267">
    <property type="component" value="Unassembled WGS sequence"/>
</dbReference>
<dbReference type="InterPro" id="IPR033992">
    <property type="entry name" value="NKR-like_CTLD"/>
</dbReference>
<dbReference type="eggNOG" id="KOG4297">
    <property type="taxonomic scope" value="Eukaryota"/>
</dbReference>
<dbReference type="GO" id="GO:0038023">
    <property type="term" value="F:signaling receptor activity"/>
    <property type="evidence" value="ECO:0007669"/>
    <property type="project" value="TreeGrafter"/>
</dbReference>
<evidence type="ECO:0000256" key="3">
    <source>
        <dbReference type="ARBA" id="ARBA00022968"/>
    </source>
</evidence>
<dbReference type="InterPro" id="IPR016187">
    <property type="entry name" value="CTDL_fold"/>
</dbReference>
<name>K7FGF7_PELSI</name>
<dbReference type="GeneTree" id="ENSGT00940000154685"/>
<dbReference type="Pfam" id="PF00059">
    <property type="entry name" value="Lectin_C"/>
    <property type="match status" value="1"/>
</dbReference>
<keyword evidence="2" id="KW-0430">Lectin</keyword>
<dbReference type="GO" id="GO:0009986">
    <property type="term" value="C:cell surface"/>
    <property type="evidence" value="ECO:0007669"/>
    <property type="project" value="TreeGrafter"/>
</dbReference>
<accession>K7FGF7</accession>
<dbReference type="GO" id="GO:0042269">
    <property type="term" value="P:regulation of natural killer cell mediated cytotoxicity"/>
    <property type="evidence" value="ECO:0007669"/>
    <property type="project" value="TreeGrafter"/>
</dbReference>
<evidence type="ECO:0000256" key="2">
    <source>
        <dbReference type="ARBA" id="ARBA00022734"/>
    </source>
</evidence>
<proteinExistence type="predicted"/>
<keyword evidence="3" id="KW-0735">Signal-anchor</keyword>
<evidence type="ECO:0000256" key="5">
    <source>
        <dbReference type="ARBA" id="ARBA00023157"/>
    </source>
</evidence>
<dbReference type="InterPro" id="IPR001304">
    <property type="entry name" value="C-type_lectin-like"/>
</dbReference>
<keyword evidence="4" id="KW-1133">Transmembrane helix</keyword>
<dbReference type="PROSITE" id="PS50041">
    <property type="entry name" value="C_TYPE_LECTIN_2"/>
    <property type="match status" value="1"/>
</dbReference>
<organism evidence="7 8">
    <name type="scientific">Pelodiscus sinensis</name>
    <name type="common">Chinese softshell turtle</name>
    <name type="synonym">Trionyx sinensis</name>
    <dbReference type="NCBI Taxonomy" id="13735"/>
    <lineage>
        <taxon>Eukaryota</taxon>
        <taxon>Metazoa</taxon>
        <taxon>Chordata</taxon>
        <taxon>Craniata</taxon>
        <taxon>Vertebrata</taxon>
        <taxon>Euteleostomi</taxon>
        <taxon>Archelosauria</taxon>
        <taxon>Testudinata</taxon>
        <taxon>Testudines</taxon>
        <taxon>Cryptodira</taxon>
        <taxon>Trionychia</taxon>
        <taxon>Trionychidae</taxon>
        <taxon>Pelodiscus</taxon>
    </lineage>
</organism>
<reference evidence="7" key="3">
    <citation type="submission" date="2025-08" db="UniProtKB">
        <authorList>
            <consortium name="Ensembl"/>
        </authorList>
    </citation>
    <scope>IDENTIFICATION</scope>
</reference>
<dbReference type="EMBL" id="AGCU01159129">
    <property type="status" value="NOT_ANNOTATED_CDS"/>
    <property type="molecule type" value="Genomic_DNA"/>
</dbReference>
<dbReference type="HOGENOM" id="CLU_049894_8_5_1"/>
<comment type="subcellular location">
    <subcellularLocation>
        <location evidence="1">Membrane</location>
        <topology evidence="1">Single-pass type II membrane protein</topology>
    </subcellularLocation>
</comment>
<dbReference type="PANTHER" id="PTHR46784">
    <property type="entry name" value="KILLER CELL LECTIN-LIKE RECEPTOR SUBFAMILY B MEMBER 1"/>
    <property type="match status" value="1"/>
</dbReference>
<keyword evidence="4" id="KW-0812">Transmembrane</keyword>
<keyword evidence="5" id="KW-1015">Disulfide bond</keyword>